<dbReference type="AlphaFoldDB" id="A0A2W2I1Y5"/>
<sequence>MARKPLSRDNSAIVLIDHAIGFSNLIRSHTPEEHINGTVALAKIAKIFEMPLVVTNGYYGAPSGPLYPELAVILGDHPVISRSEGYDAFYDDHFSAAIEATGRRRLIMAGLQTDVCVAQTALTALDRGHEVYLVVDASAATSRESHDTAVLRLVQAGVIPVGWLAIGAELQRSWTEEATAPGFDKMIYEHLGPWSHQNGLLGDARKYAAK</sequence>
<dbReference type="PANTHER" id="PTHR43559">
    <property type="entry name" value="HYDROLASE YCAC-RELATED"/>
    <property type="match status" value="1"/>
</dbReference>
<evidence type="ECO:0000259" key="1">
    <source>
        <dbReference type="Pfam" id="PF00857"/>
    </source>
</evidence>
<organism evidence="2 3">
    <name type="scientific">Spongiactinospora gelatinilytica</name>
    <dbReference type="NCBI Taxonomy" id="2666298"/>
    <lineage>
        <taxon>Bacteria</taxon>
        <taxon>Bacillati</taxon>
        <taxon>Actinomycetota</taxon>
        <taxon>Actinomycetes</taxon>
        <taxon>Streptosporangiales</taxon>
        <taxon>Streptosporangiaceae</taxon>
        <taxon>Spongiactinospora</taxon>
    </lineage>
</organism>
<dbReference type="RefSeq" id="WP_111165380.1">
    <property type="nucleotide sequence ID" value="NZ_POUA01000009.1"/>
</dbReference>
<dbReference type="InterPro" id="IPR000868">
    <property type="entry name" value="Isochorismatase-like_dom"/>
</dbReference>
<dbReference type="Gene3D" id="3.40.50.850">
    <property type="entry name" value="Isochorismatase-like"/>
    <property type="match status" value="1"/>
</dbReference>
<dbReference type="InterPro" id="IPR036380">
    <property type="entry name" value="Isochorismatase-like_sf"/>
</dbReference>
<protein>
    <submittedName>
        <fullName evidence="2">Isochorismatase</fullName>
    </submittedName>
</protein>
<comment type="caution">
    <text evidence="2">The sequence shown here is derived from an EMBL/GenBank/DDBJ whole genome shotgun (WGS) entry which is preliminary data.</text>
</comment>
<accession>A0A2W2I1Y5</accession>
<dbReference type="InterPro" id="IPR053152">
    <property type="entry name" value="Hydrolase_YcaC-like"/>
</dbReference>
<dbReference type="EMBL" id="POUA01000009">
    <property type="protein sequence ID" value="PZG56028.1"/>
    <property type="molecule type" value="Genomic_DNA"/>
</dbReference>
<keyword evidence="3" id="KW-1185">Reference proteome</keyword>
<proteinExistence type="predicted"/>
<dbReference type="Pfam" id="PF00857">
    <property type="entry name" value="Isochorismatase"/>
    <property type="match status" value="1"/>
</dbReference>
<name>A0A2W2I1Y5_9ACTN</name>
<evidence type="ECO:0000313" key="2">
    <source>
        <dbReference type="EMBL" id="PZG56028.1"/>
    </source>
</evidence>
<evidence type="ECO:0000313" key="3">
    <source>
        <dbReference type="Proteomes" id="UP000248544"/>
    </source>
</evidence>
<gene>
    <name evidence="2" type="ORF">C1I98_02330</name>
</gene>
<dbReference type="PANTHER" id="PTHR43559:SF3">
    <property type="entry name" value="HYDROLASE YCAC-RELATED"/>
    <property type="match status" value="1"/>
</dbReference>
<feature type="domain" description="Isochorismatase-like" evidence="1">
    <location>
        <begin position="11"/>
        <end position="160"/>
    </location>
</feature>
<reference evidence="2 3" key="1">
    <citation type="submission" date="2018-01" db="EMBL/GenBank/DDBJ databases">
        <title>Draft genome sequence of Sphaerisporangium sp. 7K107.</title>
        <authorList>
            <person name="Sahin N."/>
            <person name="Saygin H."/>
            <person name="Ay H."/>
        </authorList>
    </citation>
    <scope>NUCLEOTIDE SEQUENCE [LARGE SCALE GENOMIC DNA]</scope>
    <source>
        <strain evidence="2 3">7K107</strain>
    </source>
</reference>
<dbReference type="SUPFAM" id="SSF52499">
    <property type="entry name" value="Isochorismatase-like hydrolases"/>
    <property type="match status" value="1"/>
</dbReference>
<dbReference type="Proteomes" id="UP000248544">
    <property type="component" value="Unassembled WGS sequence"/>
</dbReference>